<dbReference type="InterPro" id="IPR046341">
    <property type="entry name" value="SET_dom_sf"/>
</dbReference>
<dbReference type="STRING" id="104452.A0A0L7LKY1"/>
<dbReference type="AlphaFoldDB" id="A0A0L7LKY1"/>
<gene>
    <name evidence="2" type="ORF">OBRU01_04355</name>
</gene>
<dbReference type="CDD" id="cd19177">
    <property type="entry name" value="SET_SETD4"/>
    <property type="match status" value="1"/>
</dbReference>
<organism evidence="2 3">
    <name type="scientific">Operophtera brumata</name>
    <name type="common">Winter moth</name>
    <name type="synonym">Phalaena brumata</name>
    <dbReference type="NCBI Taxonomy" id="104452"/>
    <lineage>
        <taxon>Eukaryota</taxon>
        <taxon>Metazoa</taxon>
        <taxon>Ecdysozoa</taxon>
        <taxon>Arthropoda</taxon>
        <taxon>Hexapoda</taxon>
        <taxon>Insecta</taxon>
        <taxon>Pterygota</taxon>
        <taxon>Neoptera</taxon>
        <taxon>Endopterygota</taxon>
        <taxon>Lepidoptera</taxon>
        <taxon>Glossata</taxon>
        <taxon>Ditrysia</taxon>
        <taxon>Geometroidea</taxon>
        <taxon>Geometridae</taxon>
        <taxon>Larentiinae</taxon>
        <taxon>Operophtera</taxon>
    </lineage>
</organism>
<dbReference type="PANTHER" id="PTHR13271">
    <property type="entry name" value="UNCHARACTERIZED PUTATIVE METHYLTRANSFERASE"/>
    <property type="match status" value="1"/>
</dbReference>
<comment type="caution">
    <text evidence="2">The sequence shown here is derived from an EMBL/GenBank/DDBJ whole genome shotgun (WGS) entry which is preliminary data.</text>
</comment>
<dbReference type="Gene3D" id="3.90.1410.10">
    <property type="entry name" value="set domain protein methyltransferase, domain 1"/>
    <property type="match status" value="1"/>
</dbReference>
<name>A0A0L7LKY1_OPEBR</name>
<dbReference type="InterPro" id="IPR044429">
    <property type="entry name" value="SETD4_SET"/>
</dbReference>
<dbReference type="GO" id="GO:0016279">
    <property type="term" value="F:protein-lysine N-methyltransferase activity"/>
    <property type="evidence" value="ECO:0007669"/>
    <property type="project" value="InterPro"/>
</dbReference>
<evidence type="ECO:0000259" key="1">
    <source>
        <dbReference type="PROSITE" id="PS50280"/>
    </source>
</evidence>
<dbReference type="InterPro" id="IPR001214">
    <property type="entry name" value="SET_dom"/>
</dbReference>
<reference evidence="2 3" key="1">
    <citation type="journal article" date="2015" name="Genome Biol. Evol.">
        <title>The genome of winter moth (Operophtera brumata) provides a genomic perspective on sexual dimorphism and phenology.</title>
        <authorList>
            <person name="Derks M.F."/>
            <person name="Smit S."/>
            <person name="Salis L."/>
            <person name="Schijlen E."/>
            <person name="Bossers A."/>
            <person name="Mateman C."/>
            <person name="Pijl A.S."/>
            <person name="de Ridder D."/>
            <person name="Groenen M.A."/>
            <person name="Visser M.E."/>
            <person name="Megens H.J."/>
        </authorList>
    </citation>
    <scope>NUCLEOTIDE SEQUENCE [LARGE SCALE GENOMIC DNA]</scope>
    <source>
        <strain evidence="2">WM2013NL</strain>
        <tissue evidence="2">Head and thorax</tissue>
    </source>
</reference>
<keyword evidence="3" id="KW-1185">Reference proteome</keyword>
<dbReference type="PROSITE" id="PS50280">
    <property type="entry name" value="SET"/>
    <property type="match status" value="1"/>
</dbReference>
<dbReference type="InterPro" id="IPR050600">
    <property type="entry name" value="SETD3_SETD6_MTase"/>
</dbReference>
<feature type="domain" description="SET" evidence="1">
    <location>
        <begin position="41"/>
        <end position="304"/>
    </location>
</feature>
<dbReference type="EMBL" id="JTDY01000721">
    <property type="protein sequence ID" value="KOB76097.1"/>
    <property type="molecule type" value="Genomic_DNA"/>
</dbReference>
<evidence type="ECO:0000313" key="2">
    <source>
        <dbReference type="EMBL" id="KOB76097.1"/>
    </source>
</evidence>
<dbReference type="Proteomes" id="UP000037510">
    <property type="component" value="Unassembled WGS sequence"/>
</dbReference>
<proteinExistence type="predicted"/>
<sequence length="458" mass="52998">MGRARRRRRQKKARKFCVCDYNPEIILLNRWLSKNGIRKNEKVGLAIFDDTGRGVLTKKKIKPGEELLNLPLNLTINVTTILMDLPFCNIFLENQKQCLLEYKHSISFQSMMAFYLVYLKVQDVNSTWGVYMKSLPLEYTVPYFLPNEIKCFIDADILSVISKQKDVIDLSYNIFVTVLKSNISADSSVQSLKKMFTKSDYEWAYFTVNTRCVYMDLTKVIDLSNIGNSILNLISDNTKISLCPYLDMINHSPNARNEAQLIVSKDIENIKVRDLNRDMLADVRFSIYTKNNFNPYSEVFICYGDSHNLKLITEYGFFLPNNDLDYVSFTFEDVKTFLNSSKFKLSQEQLSFISSHGLNKDLYIDIRGLSYNFYGFLMVVKYYYNHGKDVSKLLYSAAICSTDNSLNDIIAPMVVQKLVTIKESVNKLNVCESKCVILDNCVELMCQYVRILENFIKC</sequence>
<evidence type="ECO:0000313" key="3">
    <source>
        <dbReference type="Proteomes" id="UP000037510"/>
    </source>
</evidence>
<dbReference type="PANTHER" id="PTHR13271:SF151">
    <property type="entry name" value="SET DOMAIN-CONTAINING PROTEIN 4"/>
    <property type="match status" value="1"/>
</dbReference>
<protein>
    <submittedName>
        <fullName evidence="2">SET domain-containing protein 4</fullName>
    </submittedName>
</protein>
<accession>A0A0L7LKY1</accession>
<dbReference type="SUPFAM" id="SSF82199">
    <property type="entry name" value="SET domain"/>
    <property type="match status" value="1"/>
</dbReference>